<reference evidence="3" key="1">
    <citation type="journal article" date="2012" name="Nature">
        <title>A physical, genetic and functional sequence assembly of the barley genome.</title>
        <authorList>
            <consortium name="The International Barley Genome Sequencing Consortium"/>
            <person name="Mayer K.F."/>
            <person name="Waugh R."/>
            <person name="Brown J.W."/>
            <person name="Schulman A."/>
            <person name="Langridge P."/>
            <person name="Platzer M."/>
            <person name="Fincher G.B."/>
            <person name="Muehlbauer G.J."/>
            <person name="Sato K."/>
            <person name="Close T.J."/>
            <person name="Wise R.P."/>
            <person name="Stein N."/>
        </authorList>
    </citation>
    <scope>NUCLEOTIDE SEQUENCE [LARGE SCALE GENOMIC DNA]</scope>
    <source>
        <strain evidence="3">cv. Morex</strain>
    </source>
</reference>
<feature type="transmembrane region" description="Helical" evidence="1">
    <location>
        <begin position="12"/>
        <end position="31"/>
    </location>
</feature>
<protein>
    <submittedName>
        <fullName evidence="2">Uncharacterized protein</fullName>
    </submittedName>
</protein>
<accession>A0A8I7B7M4</accession>
<sequence length="164" mass="19646">MSYGGRLVLRNYILTSLPMFLLSFFEVPIGVRKRLDFYRSHFFWKSDEAKKKYRLTRWDFICRPKYQGGLRIENLKVKDICLLSKWLYRISTETEGMWVKILRNKYLHSKTLAQVTSRPNDSPFWKGLMKINVIFFQKVKFVVGDGTSTRFWKDTWLEDTPLAL</sequence>
<name>A0A8I7B7M4_HORVV</name>
<evidence type="ECO:0000256" key="1">
    <source>
        <dbReference type="SAM" id="Phobius"/>
    </source>
</evidence>
<dbReference type="Gramene" id="HORVU.MOREX.r3.4HG0404810.1">
    <property type="protein sequence ID" value="HORVU.MOREX.r3.4HG0404810.1.CDS1"/>
    <property type="gene ID" value="HORVU.MOREX.r3.4HG0404810"/>
</dbReference>
<keyword evidence="1" id="KW-0812">Transmembrane</keyword>
<dbReference type="EnsemblPlants" id="HORVU.MOREX.r3.4HG0404810.1">
    <property type="protein sequence ID" value="HORVU.MOREX.r3.4HG0404810.1.CDS1"/>
    <property type="gene ID" value="HORVU.MOREX.r3.4HG0404810"/>
</dbReference>
<dbReference type="AlphaFoldDB" id="A0A8I7B7M4"/>
<evidence type="ECO:0000313" key="2">
    <source>
        <dbReference type="EnsemblPlants" id="HORVU.MOREX.r3.4HG0404810.1.CDS1"/>
    </source>
</evidence>
<dbReference type="Proteomes" id="UP000011116">
    <property type="component" value="Chromosome 4H"/>
</dbReference>
<keyword evidence="3" id="KW-1185">Reference proteome</keyword>
<dbReference type="PANTHER" id="PTHR33116">
    <property type="entry name" value="REVERSE TRANSCRIPTASE ZINC-BINDING DOMAIN-CONTAINING PROTEIN-RELATED-RELATED"/>
    <property type="match status" value="1"/>
</dbReference>
<proteinExistence type="predicted"/>
<organism evidence="2 3">
    <name type="scientific">Hordeum vulgare subsp. vulgare</name>
    <name type="common">Domesticated barley</name>
    <dbReference type="NCBI Taxonomy" id="112509"/>
    <lineage>
        <taxon>Eukaryota</taxon>
        <taxon>Viridiplantae</taxon>
        <taxon>Streptophyta</taxon>
        <taxon>Embryophyta</taxon>
        <taxon>Tracheophyta</taxon>
        <taxon>Spermatophyta</taxon>
        <taxon>Magnoliopsida</taxon>
        <taxon>Liliopsida</taxon>
        <taxon>Poales</taxon>
        <taxon>Poaceae</taxon>
        <taxon>BOP clade</taxon>
        <taxon>Pooideae</taxon>
        <taxon>Triticodae</taxon>
        <taxon>Triticeae</taxon>
        <taxon>Hordeinae</taxon>
        <taxon>Hordeum</taxon>
    </lineage>
</organism>
<evidence type="ECO:0000313" key="3">
    <source>
        <dbReference type="Proteomes" id="UP000011116"/>
    </source>
</evidence>
<reference evidence="2" key="3">
    <citation type="submission" date="2022-01" db="UniProtKB">
        <authorList>
            <consortium name="EnsemblPlants"/>
        </authorList>
    </citation>
    <scope>IDENTIFICATION</scope>
    <source>
        <strain evidence="2">subsp. vulgare</strain>
    </source>
</reference>
<keyword evidence="1" id="KW-1133">Transmembrane helix</keyword>
<dbReference type="PANTHER" id="PTHR33116:SF87">
    <property type="entry name" value="OS01G0158850 PROTEIN"/>
    <property type="match status" value="1"/>
</dbReference>
<keyword evidence="1" id="KW-0472">Membrane</keyword>
<reference evidence="2" key="2">
    <citation type="submission" date="2020-10" db="EMBL/GenBank/DDBJ databases">
        <authorList>
            <person name="Scholz U."/>
            <person name="Mascher M."/>
            <person name="Fiebig A."/>
        </authorList>
    </citation>
    <scope>NUCLEOTIDE SEQUENCE [LARGE SCALE GENOMIC DNA]</scope>
    <source>
        <strain evidence="2">cv. Morex</strain>
    </source>
</reference>